<evidence type="ECO:0000256" key="3">
    <source>
        <dbReference type="ARBA" id="ARBA00023204"/>
    </source>
</evidence>
<dbReference type="Pfam" id="PF03167">
    <property type="entry name" value="UDG"/>
    <property type="match status" value="1"/>
</dbReference>
<dbReference type="GO" id="GO:0005634">
    <property type="term" value="C:nucleus"/>
    <property type="evidence" value="ECO:0007669"/>
    <property type="project" value="TreeGrafter"/>
</dbReference>
<dbReference type="Gene3D" id="3.40.470.10">
    <property type="entry name" value="Uracil-DNA glycosylase-like domain"/>
    <property type="match status" value="1"/>
</dbReference>
<dbReference type="InterPro" id="IPR005122">
    <property type="entry name" value="Uracil-DNA_glycosylase-like"/>
</dbReference>
<dbReference type="GO" id="GO:0005739">
    <property type="term" value="C:mitochondrion"/>
    <property type="evidence" value="ECO:0007669"/>
    <property type="project" value="TreeGrafter"/>
</dbReference>
<evidence type="ECO:0000259" key="4">
    <source>
        <dbReference type="Pfam" id="PF03167"/>
    </source>
</evidence>
<dbReference type="InterPro" id="IPR002043">
    <property type="entry name" value="UDG_fam1"/>
</dbReference>
<proteinExistence type="predicted"/>
<evidence type="ECO:0000256" key="2">
    <source>
        <dbReference type="ARBA" id="ARBA00022801"/>
    </source>
</evidence>
<dbReference type="PANTHER" id="PTHR11264:SF7">
    <property type="entry name" value="URACIL-DNA GLYCOSYLASE"/>
    <property type="match status" value="1"/>
</dbReference>
<comment type="caution">
    <text evidence="5">The sequence shown here is derived from an EMBL/GenBank/DDBJ whole genome shotgun (WGS) entry which is preliminary data.</text>
</comment>
<dbReference type="SUPFAM" id="SSF52141">
    <property type="entry name" value="Uracil-DNA glycosylase-like"/>
    <property type="match status" value="1"/>
</dbReference>
<reference evidence="5" key="1">
    <citation type="journal article" date="2021" name="Sci. Adv.">
        <title>The American lobster genome reveals insights on longevity, neural, and immune adaptations.</title>
        <authorList>
            <person name="Polinski J.M."/>
            <person name="Zimin A.V."/>
            <person name="Clark K.F."/>
            <person name="Kohn A.B."/>
            <person name="Sadowski N."/>
            <person name="Timp W."/>
            <person name="Ptitsyn A."/>
            <person name="Khanna P."/>
            <person name="Romanova D.Y."/>
            <person name="Williams P."/>
            <person name="Greenwood S.J."/>
            <person name="Moroz L.L."/>
            <person name="Walt D.R."/>
            <person name="Bodnar A.G."/>
        </authorList>
    </citation>
    <scope>NUCLEOTIDE SEQUENCE</scope>
    <source>
        <strain evidence="5">GMGI-L3</strain>
    </source>
</reference>
<keyword evidence="3" id="KW-0234">DNA repair</keyword>
<dbReference type="AlphaFoldDB" id="A0A8J5K6H0"/>
<gene>
    <name evidence="5" type="primary">Ung-L3</name>
    <name evidence="5" type="ORF">Hamer_G023645</name>
</gene>
<keyword evidence="6" id="KW-1185">Reference proteome</keyword>
<evidence type="ECO:0000313" key="5">
    <source>
        <dbReference type="EMBL" id="KAG7170416.1"/>
    </source>
</evidence>
<feature type="domain" description="Uracil-DNA glycosylase-like" evidence="4">
    <location>
        <begin position="22"/>
        <end position="85"/>
    </location>
</feature>
<dbReference type="Proteomes" id="UP000747542">
    <property type="component" value="Unassembled WGS sequence"/>
</dbReference>
<accession>A0A8J5K6H0</accession>
<evidence type="ECO:0000313" key="6">
    <source>
        <dbReference type="Proteomes" id="UP000747542"/>
    </source>
</evidence>
<evidence type="ECO:0000256" key="1">
    <source>
        <dbReference type="ARBA" id="ARBA00022763"/>
    </source>
</evidence>
<organism evidence="5 6">
    <name type="scientific">Homarus americanus</name>
    <name type="common">American lobster</name>
    <dbReference type="NCBI Taxonomy" id="6706"/>
    <lineage>
        <taxon>Eukaryota</taxon>
        <taxon>Metazoa</taxon>
        <taxon>Ecdysozoa</taxon>
        <taxon>Arthropoda</taxon>
        <taxon>Crustacea</taxon>
        <taxon>Multicrustacea</taxon>
        <taxon>Malacostraca</taxon>
        <taxon>Eumalacostraca</taxon>
        <taxon>Eucarida</taxon>
        <taxon>Decapoda</taxon>
        <taxon>Pleocyemata</taxon>
        <taxon>Astacidea</taxon>
        <taxon>Nephropoidea</taxon>
        <taxon>Nephropidae</taxon>
        <taxon>Homarus</taxon>
    </lineage>
</organism>
<dbReference type="CDD" id="cd10027">
    <property type="entry name" value="UDG-F1-like"/>
    <property type="match status" value="1"/>
</dbReference>
<dbReference type="GO" id="GO:0097510">
    <property type="term" value="P:base-excision repair, AP site formation via deaminated base removal"/>
    <property type="evidence" value="ECO:0007669"/>
    <property type="project" value="TreeGrafter"/>
</dbReference>
<protein>
    <submittedName>
        <fullName evidence="5">Uracil-DNA glycosylase-like 3</fullName>
    </submittedName>
</protein>
<sequence length="123" mass="13579">MYKELESDIPGFEWPSHDTCLLGWAQQGVLLLNACLTVKAHKANSHKDIGWEKFTDSVIKTISVHNKGVVFLLWGSYAQKKAKVVHTLVLAYLVEMLQTGISTVPASNNLAQAMSANHGVIFK</sequence>
<name>A0A8J5K6H0_HOMAM</name>
<dbReference type="PANTHER" id="PTHR11264">
    <property type="entry name" value="URACIL-DNA GLYCOSYLASE"/>
    <property type="match status" value="1"/>
</dbReference>
<dbReference type="EMBL" id="JAHLQT010014229">
    <property type="protein sequence ID" value="KAG7170416.1"/>
    <property type="molecule type" value="Genomic_DNA"/>
</dbReference>
<keyword evidence="1" id="KW-0227">DNA damage</keyword>
<dbReference type="GO" id="GO:0004844">
    <property type="term" value="F:uracil DNA N-glycosylase activity"/>
    <property type="evidence" value="ECO:0007669"/>
    <property type="project" value="InterPro"/>
</dbReference>
<keyword evidence="2" id="KW-0378">Hydrolase</keyword>
<dbReference type="InterPro" id="IPR036895">
    <property type="entry name" value="Uracil-DNA_glycosylase-like_sf"/>
</dbReference>